<dbReference type="FunFam" id="1.10.10.10:FF:000001">
    <property type="entry name" value="LysR family transcriptional regulator"/>
    <property type="match status" value="1"/>
</dbReference>
<sequence length="310" mass="33652">MIETRRLRYFLAVAEAGGFREAADRLGMTQPPLSHQIMELEKQLGERVFVRLPRSVELTEVGRLLKAEATPIVAMASGLIERVRKSSGVHQGVLRIGVTSATAANSLVASTLRAYRQEAPLIDIRLHQDETARLCEAVAEGEVDLAFVRFRVNTHDRFIVRRLLDEPMLLAVPRNHRLSTAPDVAMDDLAQESFVIIERSHAPVLHDAILTACEAAGISAKIAHQAPQKMAALMLVAGGAGITFVPASMKGVLSDLIVMKSIRSGEPSASLVMLSRNPEKTATRKMGDVARRIASLFSHHGNNGSGTTSD</sequence>
<dbReference type="AlphaFoldDB" id="A0A1R3U2X2"/>
<dbReference type="Gene3D" id="3.40.190.10">
    <property type="entry name" value="Periplasmic binding protein-like II"/>
    <property type="match status" value="2"/>
</dbReference>
<dbReference type="InterPro" id="IPR005119">
    <property type="entry name" value="LysR_subst-bd"/>
</dbReference>
<dbReference type="Pfam" id="PF00126">
    <property type="entry name" value="HTH_1"/>
    <property type="match status" value="1"/>
</dbReference>
<dbReference type="PROSITE" id="PS50931">
    <property type="entry name" value="HTH_LYSR"/>
    <property type="match status" value="1"/>
</dbReference>
<evidence type="ECO:0000256" key="2">
    <source>
        <dbReference type="ARBA" id="ARBA00023015"/>
    </source>
</evidence>
<keyword evidence="3" id="KW-0238">DNA-binding</keyword>
<protein>
    <recommendedName>
        <fullName evidence="6">HTH-type transcriptional regulator TtuA</fullName>
    </recommendedName>
    <alternativeName>
        <fullName evidence="7">Tartrate utilization transcriptional regulator</fullName>
    </alternativeName>
</protein>
<keyword evidence="4" id="KW-0804">Transcription</keyword>
<evidence type="ECO:0000256" key="5">
    <source>
        <dbReference type="ARBA" id="ARBA00054626"/>
    </source>
</evidence>
<accession>A0A1R3U2X2</accession>
<dbReference type="GO" id="GO:0003677">
    <property type="term" value="F:DNA binding"/>
    <property type="evidence" value="ECO:0007669"/>
    <property type="project" value="UniProtKB-KW"/>
</dbReference>
<name>A0A1R3U2X2_9HYPH</name>
<dbReference type="Pfam" id="PF03466">
    <property type="entry name" value="LysR_substrate"/>
    <property type="match status" value="1"/>
</dbReference>
<gene>
    <name evidence="9" type="primary">benM_3</name>
    <name evidence="9" type="ORF">DSM25559_5084</name>
</gene>
<dbReference type="PRINTS" id="PR00039">
    <property type="entry name" value="HTHLYSR"/>
</dbReference>
<evidence type="ECO:0000259" key="8">
    <source>
        <dbReference type="PROSITE" id="PS50931"/>
    </source>
</evidence>
<dbReference type="STRING" id="1907666.DSM25559_5084"/>
<feature type="domain" description="HTH lysR-type" evidence="8">
    <location>
        <begin position="2"/>
        <end position="59"/>
    </location>
</feature>
<evidence type="ECO:0000313" key="10">
    <source>
        <dbReference type="Proteomes" id="UP000187891"/>
    </source>
</evidence>
<dbReference type="PANTHER" id="PTHR30346:SF30">
    <property type="entry name" value="SMALL NEUTRAL PROTEASE REGULATORY PROTEIN"/>
    <property type="match status" value="1"/>
</dbReference>
<dbReference type="RefSeq" id="WP_083731597.1">
    <property type="nucleotide sequence ID" value="NZ_FMUE01000022.1"/>
</dbReference>
<reference evidence="10" key="1">
    <citation type="submission" date="2016-10" db="EMBL/GenBank/DDBJ databases">
        <authorList>
            <person name="Wibberg D."/>
        </authorList>
    </citation>
    <scope>NUCLEOTIDE SEQUENCE [LARGE SCALE GENOMIC DNA]</scope>
</reference>
<dbReference type="PANTHER" id="PTHR30346">
    <property type="entry name" value="TRANSCRIPTIONAL DUAL REGULATOR HCAR-RELATED"/>
    <property type="match status" value="1"/>
</dbReference>
<dbReference type="GO" id="GO:0003700">
    <property type="term" value="F:DNA-binding transcription factor activity"/>
    <property type="evidence" value="ECO:0007669"/>
    <property type="project" value="InterPro"/>
</dbReference>
<organism evidence="9 10">
    <name type="scientific">Agrobacterium rosae</name>
    <dbReference type="NCBI Taxonomy" id="1972867"/>
    <lineage>
        <taxon>Bacteria</taxon>
        <taxon>Pseudomonadati</taxon>
        <taxon>Pseudomonadota</taxon>
        <taxon>Alphaproteobacteria</taxon>
        <taxon>Hyphomicrobiales</taxon>
        <taxon>Rhizobiaceae</taxon>
        <taxon>Rhizobium/Agrobacterium group</taxon>
        <taxon>Agrobacterium</taxon>
    </lineage>
</organism>
<dbReference type="SUPFAM" id="SSF53850">
    <property type="entry name" value="Periplasmic binding protein-like II"/>
    <property type="match status" value="1"/>
</dbReference>
<comment type="similarity">
    <text evidence="1">Belongs to the LysR transcriptional regulatory family.</text>
</comment>
<evidence type="ECO:0000256" key="3">
    <source>
        <dbReference type="ARBA" id="ARBA00023125"/>
    </source>
</evidence>
<proteinExistence type="inferred from homology"/>
<evidence type="ECO:0000256" key="4">
    <source>
        <dbReference type="ARBA" id="ARBA00023163"/>
    </source>
</evidence>
<dbReference type="InterPro" id="IPR036390">
    <property type="entry name" value="WH_DNA-bd_sf"/>
</dbReference>
<dbReference type="InterPro" id="IPR036388">
    <property type="entry name" value="WH-like_DNA-bd_sf"/>
</dbReference>
<evidence type="ECO:0000256" key="1">
    <source>
        <dbReference type="ARBA" id="ARBA00009437"/>
    </source>
</evidence>
<dbReference type="GO" id="GO:0032993">
    <property type="term" value="C:protein-DNA complex"/>
    <property type="evidence" value="ECO:0007669"/>
    <property type="project" value="TreeGrafter"/>
</dbReference>
<keyword evidence="2" id="KW-0805">Transcription regulation</keyword>
<dbReference type="Proteomes" id="UP000187891">
    <property type="component" value="Unassembled WGS sequence"/>
</dbReference>
<dbReference type="SUPFAM" id="SSF46785">
    <property type="entry name" value="Winged helix' DNA-binding domain"/>
    <property type="match status" value="1"/>
</dbReference>
<dbReference type="Gene3D" id="1.10.10.10">
    <property type="entry name" value="Winged helix-like DNA-binding domain superfamily/Winged helix DNA-binding domain"/>
    <property type="match status" value="1"/>
</dbReference>
<dbReference type="EMBL" id="FMUE01000022">
    <property type="protein sequence ID" value="SCX35667.1"/>
    <property type="molecule type" value="Genomic_DNA"/>
</dbReference>
<evidence type="ECO:0000256" key="7">
    <source>
        <dbReference type="ARBA" id="ARBA00083243"/>
    </source>
</evidence>
<dbReference type="InterPro" id="IPR000847">
    <property type="entry name" value="LysR_HTH_N"/>
</dbReference>
<evidence type="ECO:0000313" key="9">
    <source>
        <dbReference type="EMBL" id="SCX35667.1"/>
    </source>
</evidence>
<comment type="function">
    <text evidence="5">Transcriptional regulator of the ttuABCDE tartrate utilization operon.</text>
</comment>
<evidence type="ECO:0000256" key="6">
    <source>
        <dbReference type="ARBA" id="ARBA00067332"/>
    </source>
</evidence>